<feature type="compositionally biased region" description="Polar residues" evidence="1">
    <location>
        <begin position="224"/>
        <end position="240"/>
    </location>
</feature>
<feature type="compositionally biased region" description="Polar residues" evidence="1">
    <location>
        <begin position="122"/>
        <end position="136"/>
    </location>
</feature>
<proteinExistence type="predicted"/>
<evidence type="ECO:0000313" key="3">
    <source>
        <dbReference type="Proteomes" id="UP000593562"/>
    </source>
</evidence>
<organism evidence="2 3">
    <name type="scientific">Tripterygium wilfordii</name>
    <name type="common">Thunder God vine</name>
    <dbReference type="NCBI Taxonomy" id="458696"/>
    <lineage>
        <taxon>Eukaryota</taxon>
        <taxon>Viridiplantae</taxon>
        <taxon>Streptophyta</taxon>
        <taxon>Embryophyta</taxon>
        <taxon>Tracheophyta</taxon>
        <taxon>Spermatophyta</taxon>
        <taxon>Magnoliopsida</taxon>
        <taxon>eudicotyledons</taxon>
        <taxon>Gunneridae</taxon>
        <taxon>Pentapetalae</taxon>
        <taxon>rosids</taxon>
        <taxon>fabids</taxon>
        <taxon>Celastrales</taxon>
        <taxon>Celastraceae</taxon>
        <taxon>Tripterygium</taxon>
    </lineage>
</organism>
<dbReference type="PANTHER" id="PTHR31949">
    <property type="entry name" value="GASTRIC MUCIN-LIKE PROTEIN"/>
    <property type="match status" value="1"/>
</dbReference>
<reference evidence="2 3" key="1">
    <citation type="journal article" date="2020" name="Nat. Commun.">
        <title>Genome of Tripterygium wilfordii and identification of cytochrome P450 involved in triptolide biosynthesis.</title>
        <authorList>
            <person name="Tu L."/>
            <person name="Su P."/>
            <person name="Zhang Z."/>
            <person name="Gao L."/>
            <person name="Wang J."/>
            <person name="Hu T."/>
            <person name="Zhou J."/>
            <person name="Zhang Y."/>
            <person name="Zhao Y."/>
            <person name="Liu Y."/>
            <person name="Song Y."/>
            <person name="Tong Y."/>
            <person name="Lu Y."/>
            <person name="Yang J."/>
            <person name="Xu C."/>
            <person name="Jia M."/>
            <person name="Peters R.J."/>
            <person name="Huang L."/>
            <person name="Gao W."/>
        </authorList>
    </citation>
    <scope>NUCLEOTIDE SEQUENCE [LARGE SCALE GENOMIC DNA]</scope>
    <source>
        <strain evidence="3">cv. XIE 37</strain>
        <tissue evidence="2">Leaf</tissue>
    </source>
</reference>
<dbReference type="InParanoid" id="A0A7J7DHR2"/>
<feature type="compositionally biased region" description="Polar residues" evidence="1">
    <location>
        <begin position="389"/>
        <end position="411"/>
    </location>
</feature>
<comment type="caution">
    <text evidence="2">The sequence shown here is derived from an EMBL/GenBank/DDBJ whole genome shotgun (WGS) entry which is preliminary data.</text>
</comment>
<gene>
    <name evidence="2" type="ORF">HS088_TW06G00002</name>
</gene>
<feature type="compositionally biased region" description="Polar residues" evidence="1">
    <location>
        <begin position="159"/>
        <end position="168"/>
    </location>
</feature>
<feature type="compositionally biased region" description="Basic residues" evidence="1">
    <location>
        <begin position="377"/>
        <end position="388"/>
    </location>
</feature>
<feature type="region of interest" description="Disordered" evidence="1">
    <location>
        <begin position="119"/>
        <end position="171"/>
    </location>
</feature>
<dbReference type="AlphaFoldDB" id="A0A7J7DHR2"/>
<accession>A0A7J7DHR2</accession>
<dbReference type="GO" id="GO:0043622">
    <property type="term" value="P:cortical microtubule organization"/>
    <property type="evidence" value="ECO:0007669"/>
    <property type="project" value="TreeGrafter"/>
</dbReference>
<dbReference type="PANTHER" id="PTHR31949:SF6">
    <property type="entry name" value="DUF4005 DOMAIN-CONTAINING PROTEIN"/>
    <property type="match status" value="1"/>
</dbReference>
<dbReference type="Proteomes" id="UP000593562">
    <property type="component" value="Unassembled WGS sequence"/>
</dbReference>
<keyword evidence="3" id="KW-1185">Reference proteome</keyword>
<dbReference type="EMBL" id="JAAARO010000006">
    <property type="protein sequence ID" value="KAF5745838.1"/>
    <property type="molecule type" value="Genomic_DNA"/>
</dbReference>
<evidence type="ECO:0000313" key="2">
    <source>
        <dbReference type="EMBL" id="KAF5745838.1"/>
    </source>
</evidence>
<sequence length="411" mass="44513">MTNNINGGGGRRIKEEIRKERDDDLLLFKELRKREKDGIATLLQPVSDEFNPSGAGHYAQLYRIASGKKGYEFFPENDKNDYDWLKTPPATPLFPSLEMETNAPQLAVQRQLPIIQPPPTLSRFSGNPSEAANASSIGVRPRTPTTKLNNLPLRFKTPNHGTRSISSTETRKSPIFQQKTIQHQQQTTDFITSNLSKTKPKSRGVSPLVRSTIPAPTVVPPGFSTETPSNLRTDRSTSATRGRPPNSALVALLNNQKPEVEPPISKPKNRRQSCSPSVTRGRRVVAVVESKPESSQTAGNGTQFMGSRMVEKVMNARKLSGSGGAFADQGKMYSRAAAGSVNGSPSASGFGFAGMTSKSSPDVALKHMEINPDRIKSHSHHAIARSRGRSSTTTIPGQAGSSLAARSTSEC</sequence>
<protein>
    <submittedName>
        <fullName evidence="2">Uncharacterized protein</fullName>
    </submittedName>
</protein>
<name>A0A7J7DHR2_TRIWF</name>
<feature type="region of interest" description="Disordered" evidence="1">
    <location>
        <begin position="195"/>
        <end position="283"/>
    </location>
</feature>
<feature type="region of interest" description="Disordered" evidence="1">
    <location>
        <begin position="372"/>
        <end position="411"/>
    </location>
</feature>
<dbReference type="GO" id="GO:0055028">
    <property type="term" value="C:cortical microtubule"/>
    <property type="evidence" value="ECO:0007669"/>
    <property type="project" value="TreeGrafter"/>
</dbReference>
<evidence type="ECO:0000256" key="1">
    <source>
        <dbReference type="SAM" id="MobiDB-lite"/>
    </source>
</evidence>